<dbReference type="AlphaFoldDB" id="A0A6J4J9I8"/>
<dbReference type="InterPro" id="IPR029063">
    <property type="entry name" value="SAM-dependent_MTases_sf"/>
</dbReference>
<accession>A0A6J4J9I8</accession>
<dbReference type="PANTHER" id="PTHR13184">
    <property type="entry name" value="37S RIBOSOMAL PROTEIN S22"/>
    <property type="match status" value="1"/>
</dbReference>
<dbReference type="GO" id="GO:0046872">
    <property type="term" value="F:metal ion binding"/>
    <property type="evidence" value="ECO:0007669"/>
    <property type="project" value="UniProtKB-KW"/>
</dbReference>
<dbReference type="GO" id="GO:0032259">
    <property type="term" value="P:methylation"/>
    <property type="evidence" value="ECO:0007669"/>
    <property type="project" value="UniProtKB-KW"/>
</dbReference>
<dbReference type="EMBL" id="CADCTP010000269">
    <property type="protein sequence ID" value="CAA9271612.1"/>
    <property type="molecule type" value="Genomic_DNA"/>
</dbReference>
<dbReference type="SUPFAM" id="SSF53335">
    <property type="entry name" value="S-adenosyl-L-methionine-dependent methyltransferases"/>
    <property type="match status" value="1"/>
</dbReference>
<keyword evidence="6" id="KW-0489">Methyltransferase</keyword>
<dbReference type="GO" id="GO:0006412">
    <property type="term" value="P:translation"/>
    <property type="evidence" value="ECO:0007669"/>
    <property type="project" value="InterPro"/>
</dbReference>
<name>A0A6J4J9I8_9ACTN</name>
<dbReference type="PANTHER" id="PTHR13184:SF5">
    <property type="entry name" value="METHYLTRANSFERASE-LIKE PROTEIN 17, MITOCHONDRIAL"/>
    <property type="match status" value="1"/>
</dbReference>
<proteinExistence type="predicted"/>
<dbReference type="InterPro" id="IPR015324">
    <property type="entry name" value="Ribosomal_Rsm22-like"/>
</dbReference>
<keyword evidence="3" id="KW-0408">Iron</keyword>
<dbReference type="Gene3D" id="3.40.50.150">
    <property type="entry name" value="Vaccinia Virus protein VP39"/>
    <property type="match status" value="1"/>
</dbReference>
<gene>
    <name evidence="6" type="ORF">AVDCRST_MAG41-2980</name>
</gene>
<keyword evidence="6" id="KW-0808">Transferase</keyword>
<evidence type="ECO:0000256" key="3">
    <source>
        <dbReference type="ARBA" id="ARBA00023004"/>
    </source>
</evidence>
<dbReference type="InterPro" id="IPR052571">
    <property type="entry name" value="Mt_RNA_Methyltransferase"/>
</dbReference>
<dbReference type="Pfam" id="PF09243">
    <property type="entry name" value="Rsm22"/>
    <property type="match status" value="1"/>
</dbReference>
<keyword evidence="2" id="KW-0809">Transit peptide</keyword>
<feature type="region of interest" description="Disordered" evidence="5">
    <location>
        <begin position="299"/>
        <end position="328"/>
    </location>
</feature>
<dbReference type="GO" id="GO:0051536">
    <property type="term" value="F:iron-sulfur cluster binding"/>
    <property type="evidence" value="ECO:0007669"/>
    <property type="project" value="UniProtKB-KW"/>
</dbReference>
<reference evidence="6" key="1">
    <citation type="submission" date="2020-02" db="EMBL/GenBank/DDBJ databases">
        <authorList>
            <person name="Meier V. D."/>
        </authorList>
    </citation>
    <scope>NUCLEOTIDE SEQUENCE</scope>
    <source>
        <strain evidence="6">AVDCRST_MAG41</strain>
    </source>
</reference>
<sequence length="328" mass="34083">MEPTGDLLTALDAVLGDTSGAELQRLAARLTAAYRGDALPGEVLDSPAAARAYAAYRMPATSAAVRAALQATFGPAPGAEGDGGWRAPRTLLDVGGGTGGALWAAAAVLPGLTAATVLDRSQDALALGRELAARGPAGPVRDATFTPGRIGAELPAADLVTMAYVLAELPPDARRGLVGAVRADTVVVVEPGTPAGHRRVLEARAVLVGRGFRVVAPCPHDLGCPLDVPGDWCHFAARLPRSSRHRQAKGGTLGWEDEKFSYVAATRGPAGPGPGRIVRHPYLRKGLVELTVCDRPPGISRRTVSKRQGTTYRAARDAGWGDPWPPED</sequence>
<evidence type="ECO:0000256" key="5">
    <source>
        <dbReference type="SAM" id="MobiDB-lite"/>
    </source>
</evidence>
<organism evidence="6">
    <name type="scientific">uncultured Mycobacteriales bacterium</name>
    <dbReference type="NCBI Taxonomy" id="581187"/>
    <lineage>
        <taxon>Bacteria</taxon>
        <taxon>Bacillati</taxon>
        <taxon>Actinomycetota</taxon>
        <taxon>Actinomycetes</taxon>
        <taxon>Mycobacteriales</taxon>
        <taxon>environmental samples</taxon>
    </lineage>
</organism>
<evidence type="ECO:0000256" key="2">
    <source>
        <dbReference type="ARBA" id="ARBA00022946"/>
    </source>
</evidence>
<evidence type="ECO:0000313" key="6">
    <source>
        <dbReference type="EMBL" id="CAA9271612.1"/>
    </source>
</evidence>
<keyword evidence="1" id="KW-0479">Metal-binding</keyword>
<evidence type="ECO:0000256" key="4">
    <source>
        <dbReference type="ARBA" id="ARBA00023014"/>
    </source>
</evidence>
<dbReference type="GO" id="GO:0003735">
    <property type="term" value="F:structural constituent of ribosome"/>
    <property type="evidence" value="ECO:0007669"/>
    <property type="project" value="TreeGrafter"/>
</dbReference>
<keyword evidence="4" id="KW-0411">Iron-sulfur</keyword>
<protein>
    <submittedName>
        <fullName evidence="6">SAM-dependent methyltransferase</fullName>
    </submittedName>
</protein>
<dbReference type="GO" id="GO:0015935">
    <property type="term" value="C:small ribosomal subunit"/>
    <property type="evidence" value="ECO:0007669"/>
    <property type="project" value="TreeGrafter"/>
</dbReference>
<dbReference type="GO" id="GO:0008168">
    <property type="term" value="F:methyltransferase activity"/>
    <property type="evidence" value="ECO:0007669"/>
    <property type="project" value="UniProtKB-KW"/>
</dbReference>
<evidence type="ECO:0000256" key="1">
    <source>
        <dbReference type="ARBA" id="ARBA00022723"/>
    </source>
</evidence>